<comment type="caution">
    <text evidence="2">The sequence shown here is derived from an EMBL/GenBank/DDBJ whole genome shotgun (WGS) entry which is preliminary data.</text>
</comment>
<organism evidence="2 3">
    <name type="scientific">Candidatus Mediterraneibacter stercoravium</name>
    <dbReference type="NCBI Taxonomy" id="2838685"/>
    <lineage>
        <taxon>Bacteria</taxon>
        <taxon>Bacillati</taxon>
        <taxon>Bacillota</taxon>
        <taxon>Clostridia</taxon>
        <taxon>Lachnospirales</taxon>
        <taxon>Lachnospiraceae</taxon>
        <taxon>Mediterraneibacter</taxon>
    </lineage>
</organism>
<feature type="transmembrane region" description="Helical" evidence="1">
    <location>
        <begin position="118"/>
        <end position="137"/>
    </location>
</feature>
<feature type="transmembrane region" description="Helical" evidence="1">
    <location>
        <begin position="224"/>
        <end position="242"/>
    </location>
</feature>
<evidence type="ECO:0000256" key="1">
    <source>
        <dbReference type="SAM" id="Phobius"/>
    </source>
</evidence>
<protein>
    <submittedName>
        <fullName evidence="2">DUF368 domain-containing protein</fullName>
    </submittedName>
</protein>
<dbReference type="PANTHER" id="PTHR37308:SF1">
    <property type="entry name" value="POLYPRENYL-PHOSPHATE TRANSPORTER"/>
    <property type="match status" value="1"/>
</dbReference>
<evidence type="ECO:0000313" key="2">
    <source>
        <dbReference type="EMBL" id="HIZ74573.1"/>
    </source>
</evidence>
<accession>A0A9D2K1R0</accession>
<keyword evidence="1" id="KW-0812">Transmembrane</keyword>
<dbReference type="InterPro" id="IPR007163">
    <property type="entry name" value="VCA0040-like"/>
</dbReference>
<dbReference type="PANTHER" id="PTHR37308">
    <property type="entry name" value="INTEGRAL MEMBRANE PROTEIN"/>
    <property type="match status" value="1"/>
</dbReference>
<dbReference type="AlphaFoldDB" id="A0A9D2K1R0"/>
<reference evidence="2" key="1">
    <citation type="journal article" date="2021" name="PeerJ">
        <title>Extensive microbial diversity within the chicken gut microbiome revealed by metagenomics and culture.</title>
        <authorList>
            <person name="Gilroy R."/>
            <person name="Ravi A."/>
            <person name="Getino M."/>
            <person name="Pursley I."/>
            <person name="Horton D.L."/>
            <person name="Alikhan N.F."/>
            <person name="Baker D."/>
            <person name="Gharbi K."/>
            <person name="Hall N."/>
            <person name="Watson M."/>
            <person name="Adriaenssens E.M."/>
            <person name="Foster-Nyarko E."/>
            <person name="Jarju S."/>
            <person name="Secka A."/>
            <person name="Antonio M."/>
            <person name="Oren A."/>
            <person name="Chaudhuri R.R."/>
            <person name="La Ragione R."/>
            <person name="Hildebrand F."/>
            <person name="Pallen M.J."/>
        </authorList>
    </citation>
    <scope>NUCLEOTIDE SEQUENCE</scope>
    <source>
        <strain evidence="2">CHK196-3914</strain>
    </source>
</reference>
<sequence length="277" mass="29585">MNNTQKDNHILTALKGLIIGATMLVPGVSGGSMAMILGIYDRLISAVSSFMKNKKENLVFLLIFSMGGILGILLFANPLLQLIERYNMPMLYFFIGAVAGGVPLIVRESGARRLTWRILGYIILGLAAVAFLALLPPDLFQTGTASGYAGFFLLVLAGFVTAAALVLPGVSVSYLLLLLGLYDKTMAAISSFHLPFLIPLGIGLLLGIVLITRGLEHALNRHPHPSYFIILGFLLGSIAEIFPGVPSGIALPICAVTFAAGFFIIVFLSRIELKHGA</sequence>
<name>A0A9D2K1R0_9FIRM</name>
<evidence type="ECO:0000313" key="3">
    <source>
        <dbReference type="Proteomes" id="UP000824116"/>
    </source>
</evidence>
<feature type="transmembrane region" description="Helical" evidence="1">
    <location>
        <begin position="58"/>
        <end position="80"/>
    </location>
</feature>
<feature type="transmembrane region" description="Helical" evidence="1">
    <location>
        <begin position="16"/>
        <end position="37"/>
    </location>
</feature>
<dbReference type="Proteomes" id="UP000824116">
    <property type="component" value="Unassembled WGS sequence"/>
</dbReference>
<feature type="transmembrane region" description="Helical" evidence="1">
    <location>
        <begin position="249"/>
        <end position="271"/>
    </location>
</feature>
<proteinExistence type="predicted"/>
<feature type="transmembrane region" description="Helical" evidence="1">
    <location>
        <begin position="194"/>
        <end position="212"/>
    </location>
</feature>
<keyword evidence="1" id="KW-1133">Transmembrane helix</keyword>
<keyword evidence="1" id="KW-0472">Membrane</keyword>
<dbReference type="EMBL" id="DXAY01000117">
    <property type="protein sequence ID" value="HIZ74573.1"/>
    <property type="molecule type" value="Genomic_DNA"/>
</dbReference>
<gene>
    <name evidence="2" type="ORF">H9723_04915</name>
</gene>
<feature type="transmembrane region" description="Helical" evidence="1">
    <location>
        <begin position="149"/>
        <end position="182"/>
    </location>
</feature>
<feature type="transmembrane region" description="Helical" evidence="1">
    <location>
        <begin position="86"/>
        <end position="106"/>
    </location>
</feature>
<reference evidence="2" key="2">
    <citation type="submission" date="2021-04" db="EMBL/GenBank/DDBJ databases">
        <authorList>
            <person name="Gilroy R."/>
        </authorList>
    </citation>
    <scope>NUCLEOTIDE SEQUENCE</scope>
    <source>
        <strain evidence="2">CHK196-3914</strain>
    </source>
</reference>
<dbReference type="Pfam" id="PF04018">
    <property type="entry name" value="VCA0040-like"/>
    <property type="match status" value="1"/>
</dbReference>